<organism evidence="1 2">
    <name type="scientific">Halalkalibacterium halodurans (strain ATCC BAA-125 / DSM 18197 / FERM 7344 / JCM 9153 / C-125)</name>
    <name type="common">Bacillus halodurans</name>
    <dbReference type="NCBI Taxonomy" id="272558"/>
    <lineage>
        <taxon>Bacteria</taxon>
        <taxon>Bacillati</taxon>
        <taxon>Bacillota</taxon>
        <taxon>Bacilli</taxon>
        <taxon>Bacillales</taxon>
        <taxon>Bacillaceae</taxon>
        <taxon>Halalkalibacterium (ex Joshi et al. 2022)</taxon>
    </lineage>
</organism>
<gene>
    <name evidence="1" type="ordered locus">BH1490</name>
</gene>
<keyword evidence="2" id="KW-1185">Reference proteome</keyword>
<proteinExistence type="predicted"/>
<sequence length="14" mass="1722">MIMYQKEEEEASSF</sequence>
<reference evidence="1 2" key="1">
    <citation type="journal article" date="2000" name="Nucleic Acids Res.">
        <title>Complete genome sequence of the alkaliphilic bacterium Bacillus halodurans and genomic sequence comparison with Bacillus subtilis.</title>
        <authorList>
            <person name="Takami H."/>
            <person name="Nakasone K."/>
            <person name="Takaki Y."/>
            <person name="Maeno G."/>
            <person name="Sasaki R."/>
            <person name="Masui N."/>
            <person name="Fuji F."/>
            <person name="Hirama C."/>
            <person name="Nakamura Y."/>
            <person name="Ogasawara N."/>
            <person name="Kuhara S."/>
            <person name="Horikoshi K."/>
        </authorList>
    </citation>
    <scope>NUCLEOTIDE SEQUENCE [LARGE SCALE GENOMIC DNA]</scope>
    <source>
        <strain evidence="2">ATCC BAA-125 / DSM 18197 / FERM 7344 / JCM 9153 / C-125</strain>
    </source>
</reference>
<dbReference type="KEGG" id="bha:BH1490"/>
<dbReference type="PIR" id="B83836">
    <property type="entry name" value="B83836"/>
</dbReference>
<protein>
    <submittedName>
        <fullName evidence="1">BH1490 protein</fullName>
    </submittedName>
</protein>
<evidence type="ECO:0000313" key="1">
    <source>
        <dbReference type="EMBL" id="BAB05209.1"/>
    </source>
</evidence>
<dbReference type="Proteomes" id="UP000001258">
    <property type="component" value="Chromosome"/>
</dbReference>
<dbReference type="EMBL" id="BA000004">
    <property type="protein sequence ID" value="BAB05209.1"/>
    <property type="molecule type" value="Genomic_DNA"/>
</dbReference>
<evidence type="ECO:0000313" key="2">
    <source>
        <dbReference type="Proteomes" id="UP000001258"/>
    </source>
</evidence>
<accession>Q9KCS9</accession>
<name>Q9KCS9_HALH5</name>
<dbReference type="HOGENOM" id="CLU_3434920_0_0_9"/>